<organism evidence="6 7">
    <name type="scientific">Hominilimicola fabiformis</name>
    <dbReference type="NCBI Taxonomy" id="2885356"/>
    <lineage>
        <taxon>Bacteria</taxon>
        <taxon>Bacillati</taxon>
        <taxon>Bacillota</taxon>
        <taxon>Clostridia</taxon>
        <taxon>Eubacteriales</taxon>
        <taxon>Oscillospiraceae</taxon>
        <taxon>Hominilimicola</taxon>
    </lineage>
</organism>
<proteinExistence type="inferred from homology"/>
<feature type="domain" description="Ribosome maturation factor RimP C-terminal" evidence="5">
    <location>
        <begin position="87"/>
        <end position="152"/>
    </location>
</feature>
<evidence type="ECO:0000256" key="1">
    <source>
        <dbReference type="ARBA" id="ARBA00022490"/>
    </source>
</evidence>
<dbReference type="PANTHER" id="PTHR33867:SF1">
    <property type="entry name" value="RIBOSOME MATURATION FACTOR RIMP"/>
    <property type="match status" value="1"/>
</dbReference>
<dbReference type="GO" id="GO:0006412">
    <property type="term" value="P:translation"/>
    <property type="evidence" value="ECO:0007669"/>
    <property type="project" value="TreeGrafter"/>
</dbReference>
<dbReference type="GO" id="GO:0000028">
    <property type="term" value="P:ribosomal small subunit assembly"/>
    <property type="evidence" value="ECO:0007669"/>
    <property type="project" value="TreeGrafter"/>
</dbReference>
<dbReference type="CDD" id="cd01734">
    <property type="entry name" value="YlxS_C"/>
    <property type="match status" value="1"/>
</dbReference>
<dbReference type="InterPro" id="IPR028998">
    <property type="entry name" value="RimP_C"/>
</dbReference>
<protein>
    <recommendedName>
        <fullName evidence="3">Ribosome maturation factor RimP</fullName>
    </recommendedName>
</protein>
<keyword evidence="7" id="KW-1185">Reference proteome</keyword>
<dbReference type="SUPFAM" id="SSF74942">
    <property type="entry name" value="YhbC-like, C-terminal domain"/>
    <property type="match status" value="1"/>
</dbReference>
<accession>A0AAE3JA77</accession>
<dbReference type="EMBL" id="JAJEQM010000019">
    <property type="protein sequence ID" value="MCC2211539.1"/>
    <property type="molecule type" value="Genomic_DNA"/>
</dbReference>
<comment type="function">
    <text evidence="3">Required for maturation of 30S ribosomal subunits.</text>
</comment>
<reference evidence="6 7" key="1">
    <citation type="submission" date="2021-10" db="EMBL/GenBank/DDBJ databases">
        <title>Anaerobic single-cell dispensing facilitates the cultivation of human gut bacteria.</title>
        <authorList>
            <person name="Afrizal A."/>
        </authorList>
    </citation>
    <scope>NUCLEOTIDE SEQUENCE [LARGE SCALE GENOMIC DNA]</scope>
    <source>
        <strain evidence="6 7">CLA-AA-H232</strain>
    </source>
</reference>
<evidence type="ECO:0000313" key="6">
    <source>
        <dbReference type="EMBL" id="MCC2211539.1"/>
    </source>
</evidence>
<dbReference type="GO" id="GO:0005829">
    <property type="term" value="C:cytosol"/>
    <property type="evidence" value="ECO:0007669"/>
    <property type="project" value="TreeGrafter"/>
</dbReference>
<evidence type="ECO:0000259" key="5">
    <source>
        <dbReference type="Pfam" id="PF17384"/>
    </source>
</evidence>
<sequence>MANGTEIRALELGEQIAQKQNVYIVDVTYKKTDDTYSLCYYIDKEGGIGIDECELFSKAVEELLDAEDFIEENYTLEVSSPGADRKLTKEREFLYYIGREVDVKLYKAENGVKEFTGVLKDYKDKTAFVELDGEVKEIPVKQAVYIRLSFKF</sequence>
<name>A0AAE3JA77_9FIRM</name>
<dbReference type="Gene3D" id="3.30.300.70">
    <property type="entry name" value="RimP-like superfamily, N-terminal"/>
    <property type="match status" value="1"/>
</dbReference>
<evidence type="ECO:0000259" key="4">
    <source>
        <dbReference type="Pfam" id="PF02576"/>
    </source>
</evidence>
<dbReference type="Pfam" id="PF17384">
    <property type="entry name" value="DUF150_C"/>
    <property type="match status" value="1"/>
</dbReference>
<evidence type="ECO:0000313" key="7">
    <source>
        <dbReference type="Proteomes" id="UP001198242"/>
    </source>
</evidence>
<keyword evidence="1 3" id="KW-0963">Cytoplasm</keyword>
<keyword evidence="2 3" id="KW-0690">Ribosome biogenesis</keyword>
<dbReference type="RefSeq" id="WP_308457024.1">
    <property type="nucleotide sequence ID" value="NZ_JAJEQM010000019.1"/>
</dbReference>
<dbReference type="InterPro" id="IPR028989">
    <property type="entry name" value="RimP_N"/>
</dbReference>
<dbReference type="AlphaFoldDB" id="A0AAE3JA77"/>
<dbReference type="Proteomes" id="UP001198242">
    <property type="component" value="Unassembled WGS sequence"/>
</dbReference>
<dbReference type="SUPFAM" id="SSF75420">
    <property type="entry name" value="YhbC-like, N-terminal domain"/>
    <property type="match status" value="1"/>
</dbReference>
<dbReference type="PANTHER" id="PTHR33867">
    <property type="entry name" value="RIBOSOME MATURATION FACTOR RIMP"/>
    <property type="match status" value="1"/>
</dbReference>
<evidence type="ECO:0000256" key="2">
    <source>
        <dbReference type="ARBA" id="ARBA00022517"/>
    </source>
</evidence>
<evidence type="ECO:0000256" key="3">
    <source>
        <dbReference type="HAMAP-Rule" id="MF_01077"/>
    </source>
</evidence>
<dbReference type="HAMAP" id="MF_01077">
    <property type="entry name" value="RimP"/>
    <property type="match status" value="1"/>
</dbReference>
<dbReference type="InterPro" id="IPR003728">
    <property type="entry name" value="Ribosome_maturation_RimP"/>
</dbReference>
<dbReference type="InterPro" id="IPR035956">
    <property type="entry name" value="RimP_N_sf"/>
</dbReference>
<gene>
    <name evidence="3" type="primary">rimP</name>
    <name evidence="6" type="ORF">LKE05_12190</name>
</gene>
<dbReference type="FunFam" id="3.30.300.70:FF:000001">
    <property type="entry name" value="Ribosome maturation factor RimP"/>
    <property type="match status" value="1"/>
</dbReference>
<comment type="similarity">
    <text evidence="3">Belongs to the RimP family.</text>
</comment>
<comment type="subcellular location">
    <subcellularLocation>
        <location evidence="3">Cytoplasm</location>
    </subcellularLocation>
</comment>
<dbReference type="InterPro" id="IPR036847">
    <property type="entry name" value="RimP_C_sf"/>
</dbReference>
<dbReference type="Pfam" id="PF02576">
    <property type="entry name" value="RimP_N"/>
    <property type="match status" value="1"/>
</dbReference>
<dbReference type="Gene3D" id="2.30.30.180">
    <property type="entry name" value="Ribosome maturation factor RimP, C-terminal domain"/>
    <property type="match status" value="1"/>
</dbReference>
<feature type="domain" description="Ribosome maturation factor RimP N-terminal" evidence="4">
    <location>
        <begin position="14"/>
        <end position="84"/>
    </location>
</feature>
<comment type="caution">
    <text evidence="6">The sequence shown here is derived from an EMBL/GenBank/DDBJ whole genome shotgun (WGS) entry which is preliminary data.</text>
</comment>